<protein>
    <submittedName>
        <fullName evidence="2">Endonuclease domain-containing protein</fullName>
    </submittedName>
</protein>
<gene>
    <name evidence="2" type="ORF">ABN401_06340</name>
</gene>
<dbReference type="PANTHER" id="PTHR38590">
    <property type="entry name" value="BLL0828 PROTEIN"/>
    <property type="match status" value="1"/>
</dbReference>
<evidence type="ECO:0000313" key="2">
    <source>
        <dbReference type="EMBL" id="MEQ7154824.1"/>
    </source>
</evidence>
<dbReference type="PANTHER" id="PTHR38590:SF1">
    <property type="entry name" value="BLL0828 PROTEIN"/>
    <property type="match status" value="1"/>
</dbReference>
<evidence type="ECO:0000259" key="1">
    <source>
        <dbReference type="Pfam" id="PF04480"/>
    </source>
</evidence>
<dbReference type="InterPro" id="IPR047216">
    <property type="entry name" value="Endonuclease_DUF559_bact"/>
</dbReference>
<accession>A0ABV1NMI1</accession>
<dbReference type="CDD" id="cd01038">
    <property type="entry name" value="Endonuclease_DUF559"/>
    <property type="match status" value="1"/>
</dbReference>
<proteinExistence type="predicted"/>
<name>A0ABV1NMI1_9CAUL</name>
<dbReference type="Pfam" id="PF04480">
    <property type="entry name" value="DUF559"/>
    <property type="match status" value="1"/>
</dbReference>
<dbReference type="Gene3D" id="3.40.960.10">
    <property type="entry name" value="VSR Endonuclease"/>
    <property type="match status" value="1"/>
</dbReference>
<comment type="caution">
    <text evidence="2">The sequence shown here is derived from an EMBL/GenBank/DDBJ whole genome shotgun (WGS) entry which is preliminary data.</text>
</comment>
<keyword evidence="3" id="KW-1185">Reference proteome</keyword>
<dbReference type="EMBL" id="JBEGDD010000004">
    <property type="protein sequence ID" value="MEQ7154824.1"/>
    <property type="molecule type" value="Genomic_DNA"/>
</dbReference>
<dbReference type="RefSeq" id="WP_349683987.1">
    <property type="nucleotide sequence ID" value="NZ_JBEGDD010000004.1"/>
</dbReference>
<keyword evidence="2" id="KW-0540">Nuclease</keyword>
<dbReference type="SUPFAM" id="SSF52980">
    <property type="entry name" value="Restriction endonuclease-like"/>
    <property type="match status" value="1"/>
</dbReference>
<feature type="domain" description="DUF559" evidence="1">
    <location>
        <begin position="8"/>
        <end position="112"/>
    </location>
</feature>
<dbReference type="InterPro" id="IPR011335">
    <property type="entry name" value="Restrct_endonuc-II-like"/>
</dbReference>
<evidence type="ECO:0000313" key="3">
    <source>
        <dbReference type="Proteomes" id="UP001445732"/>
    </source>
</evidence>
<reference evidence="2 3" key="1">
    <citation type="submission" date="2024-06" db="EMBL/GenBank/DDBJ databases">
        <title>Brevundimonas sp. C11.</title>
        <authorList>
            <person name="Maltman C."/>
        </authorList>
    </citation>
    <scope>NUCLEOTIDE SEQUENCE [LARGE SCALE GENOMIC DNA]</scope>
    <source>
        <strain evidence="2 3">C11</strain>
    </source>
</reference>
<keyword evidence="2" id="KW-0255">Endonuclease</keyword>
<sequence length="125" mass="13994">MRAPVLTQKRARSLRRAMTPPEAALWAYLRQRVSGRPNFRRQHPVGPYILDFFCAPAKLAIEIDGRVHETADNPEKDARRTAWLNVQGIEVVRIPATEVLHDAAEAAEGVLQIARLRVGLADPPL</sequence>
<keyword evidence="2" id="KW-0378">Hydrolase</keyword>
<dbReference type="InterPro" id="IPR007569">
    <property type="entry name" value="DUF559"/>
</dbReference>
<dbReference type="Proteomes" id="UP001445732">
    <property type="component" value="Unassembled WGS sequence"/>
</dbReference>
<organism evidence="2 3">
    <name type="scientific">Brevundimonas aurifodinae</name>
    <dbReference type="NCBI Taxonomy" id="1508312"/>
    <lineage>
        <taxon>Bacteria</taxon>
        <taxon>Pseudomonadati</taxon>
        <taxon>Pseudomonadota</taxon>
        <taxon>Alphaproteobacteria</taxon>
        <taxon>Caulobacterales</taxon>
        <taxon>Caulobacteraceae</taxon>
        <taxon>Brevundimonas</taxon>
    </lineage>
</organism>
<dbReference type="GO" id="GO:0004519">
    <property type="term" value="F:endonuclease activity"/>
    <property type="evidence" value="ECO:0007669"/>
    <property type="project" value="UniProtKB-KW"/>
</dbReference>